<dbReference type="PANTHER" id="PTHR33116">
    <property type="entry name" value="REVERSE TRANSCRIPTASE ZINC-BINDING DOMAIN-CONTAINING PROTEIN-RELATED-RELATED"/>
    <property type="match status" value="1"/>
</dbReference>
<protein>
    <submittedName>
        <fullName evidence="2">Uncharacterized protein</fullName>
    </submittedName>
</protein>
<organism evidence="2">
    <name type="scientific">Sesamum latifolium</name>
    <dbReference type="NCBI Taxonomy" id="2727402"/>
    <lineage>
        <taxon>Eukaryota</taxon>
        <taxon>Viridiplantae</taxon>
        <taxon>Streptophyta</taxon>
        <taxon>Embryophyta</taxon>
        <taxon>Tracheophyta</taxon>
        <taxon>Spermatophyta</taxon>
        <taxon>Magnoliopsida</taxon>
        <taxon>eudicotyledons</taxon>
        <taxon>Gunneridae</taxon>
        <taxon>Pentapetalae</taxon>
        <taxon>asterids</taxon>
        <taxon>lamiids</taxon>
        <taxon>Lamiales</taxon>
        <taxon>Pedaliaceae</taxon>
        <taxon>Sesamum</taxon>
    </lineage>
</organism>
<evidence type="ECO:0000256" key="1">
    <source>
        <dbReference type="SAM" id="MobiDB-lite"/>
    </source>
</evidence>
<sequence>MWGLGHIFASCELRFEERFQDPGEETPYGAWLRAPPGSWGSYKPWKVPDSPPARRHSNSYTARGPEFASSDGLGSHVPETGFLLENDITIGVEDTANFDLGVAASGLALDEGTHSASGPWTTEREEQLISVPVSFVVGTRGLTARRGRGLRRLPRLGSVVRKRGRDPVVVEPAPPLAMKLLVWNYQGWAPLGQFEYLMSLFSSITPHLSSSPGTKCKKLKCEIFKEKFNLFGVNVDSQVKGRCLMLLWRKDINLVVHSFSTSHIDACDFNEILNPDEKTGALRPDRQIEDFKTYLLDCQLVDLGYSGAKCTWCNQREAPHIVRVHLDRACAMLGWQAMFPQIPVECEELVRTLWNNKAEGTATSRILQRHNTIRDGLIGWDKLIFGHVCRRVKELEDQLASLDNDPITAKDQLLRGRLRNELDKFLSRKELMWKQTGKAQWLSEGERNTPFFHAKVSARRRKNSISCLRNKSNPSEEAIVGVLGGMATRVSDDMNEALTQPFSCEEKLLAISLLRQNPRASCEKRPCVMWGWVLKEFEAASGMILNLDKSKVALSRNISEQLQVAPAQILGFCVVEKHVKYLGLPALVRRSKKELFQSLKDRIWKRL</sequence>
<gene>
    <name evidence="2" type="ORF">Slati_0167300</name>
</gene>
<comment type="caution">
    <text evidence="2">The sequence shown here is derived from an EMBL/GenBank/DDBJ whole genome shotgun (WGS) entry which is preliminary data.</text>
</comment>
<dbReference type="EMBL" id="JACGWN010000001">
    <property type="protein sequence ID" value="KAL0462797.1"/>
    <property type="molecule type" value="Genomic_DNA"/>
</dbReference>
<reference evidence="2" key="1">
    <citation type="submission" date="2020-06" db="EMBL/GenBank/DDBJ databases">
        <authorList>
            <person name="Li T."/>
            <person name="Hu X."/>
            <person name="Zhang T."/>
            <person name="Song X."/>
            <person name="Zhang H."/>
            <person name="Dai N."/>
            <person name="Sheng W."/>
            <person name="Hou X."/>
            <person name="Wei L."/>
        </authorList>
    </citation>
    <scope>NUCLEOTIDE SEQUENCE</scope>
    <source>
        <strain evidence="2">KEN1</strain>
        <tissue evidence="2">Leaf</tissue>
    </source>
</reference>
<name>A0AAW2YAH1_9LAMI</name>
<dbReference type="AlphaFoldDB" id="A0AAW2YAH1"/>
<accession>A0AAW2YAH1</accession>
<feature type="region of interest" description="Disordered" evidence="1">
    <location>
        <begin position="50"/>
        <end position="72"/>
    </location>
</feature>
<dbReference type="PANTHER" id="PTHR33116:SF86">
    <property type="entry name" value="REVERSE TRANSCRIPTASE DOMAIN-CONTAINING PROTEIN"/>
    <property type="match status" value="1"/>
</dbReference>
<reference evidence="2" key="2">
    <citation type="journal article" date="2024" name="Plant">
        <title>Genomic evolution and insights into agronomic trait innovations of Sesamum species.</title>
        <authorList>
            <person name="Miao H."/>
            <person name="Wang L."/>
            <person name="Qu L."/>
            <person name="Liu H."/>
            <person name="Sun Y."/>
            <person name="Le M."/>
            <person name="Wang Q."/>
            <person name="Wei S."/>
            <person name="Zheng Y."/>
            <person name="Lin W."/>
            <person name="Duan Y."/>
            <person name="Cao H."/>
            <person name="Xiong S."/>
            <person name="Wang X."/>
            <person name="Wei L."/>
            <person name="Li C."/>
            <person name="Ma Q."/>
            <person name="Ju M."/>
            <person name="Zhao R."/>
            <person name="Li G."/>
            <person name="Mu C."/>
            <person name="Tian Q."/>
            <person name="Mei H."/>
            <person name="Zhang T."/>
            <person name="Gao T."/>
            <person name="Zhang H."/>
        </authorList>
    </citation>
    <scope>NUCLEOTIDE SEQUENCE</scope>
    <source>
        <strain evidence="2">KEN1</strain>
    </source>
</reference>
<proteinExistence type="predicted"/>
<evidence type="ECO:0000313" key="2">
    <source>
        <dbReference type="EMBL" id="KAL0462797.1"/>
    </source>
</evidence>